<dbReference type="SUPFAM" id="SSF88713">
    <property type="entry name" value="Glycoside hydrolase/deacetylase"/>
    <property type="match status" value="1"/>
</dbReference>
<keyword evidence="3" id="KW-0378">Hydrolase</keyword>
<evidence type="ECO:0000256" key="3">
    <source>
        <dbReference type="ARBA" id="ARBA00022801"/>
    </source>
</evidence>
<dbReference type="InterPro" id="IPR006879">
    <property type="entry name" value="YdjC-like"/>
</dbReference>
<sequence length="283" mass="31938">MKKVFHILIIFLTLTASYAQKGAKLIVRGDDMGYSHSGNLALIKCYKEGIQTSIEIIVPSPWFPEAVKMLKENPGADVGIHLAITSEWDNIKWRPLTDCASLKDEDGYFFPMIYPNKNYQGRAIMENKWQLADIEKEFRAQIEMALKKLPRISHLSSHMGCTGISEEVKTLTKRLAKEYKIPVDPEPKIDKYVGYEGAHKTSEEKINSFIAMLGKLESGKTYLFLDHPGLNDAELKAVSHIGYENVAEDRQGVTDLFTSEKVKAAIKEKGIQLIGYKDLVIKN</sequence>
<evidence type="ECO:0000313" key="6">
    <source>
        <dbReference type="EMBL" id="MBE9462247.1"/>
    </source>
</evidence>
<dbReference type="RefSeq" id="WP_194120468.1">
    <property type="nucleotide sequence ID" value="NZ_JACYGY010000001.1"/>
</dbReference>
<proteinExistence type="predicted"/>
<name>A0ABR9W9T4_9BACT</name>
<dbReference type="PANTHER" id="PTHR31609">
    <property type="entry name" value="YDJC DEACETYLASE FAMILY MEMBER"/>
    <property type="match status" value="1"/>
</dbReference>
<gene>
    <name evidence="6" type="ORF">IEE83_10165</name>
</gene>
<comment type="caution">
    <text evidence="6">The sequence shown here is derived from an EMBL/GenBank/DDBJ whole genome shotgun (WGS) entry which is preliminary data.</text>
</comment>
<reference evidence="7" key="1">
    <citation type="submission" date="2023-07" db="EMBL/GenBank/DDBJ databases">
        <title>Dyadobacter sp. nov 'subterranea' isolated from contaminted grondwater.</title>
        <authorList>
            <person name="Szabo I."/>
            <person name="Al-Omari J."/>
            <person name="Szerdahelyi S.G."/>
            <person name="Rado J."/>
        </authorList>
    </citation>
    <scope>NUCLEOTIDE SEQUENCE [LARGE SCALE GENOMIC DNA]</scope>
    <source>
        <strain evidence="7">UP-52</strain>
    </source>
</reference>
<protein>
    <submittedName>
        <fullName evidence="6">Polysaccharide deacetylase family protein</fullName>
    </submittedName>
</protein>
<accession>A0ABR9W9T4</accession>
<keyword evidence="2" id="KW-0479">Metal-binding</keyword>
<evidence type="ECO:0000256" key="4">
    <source>
        <dbReference type="ARBA" id="ARBA00022842"/>
    </source>
</evidence>
<dbReference type="InterPro" id="IPR011330">
    <property type="entry name" value="Glyco_hydro/deAcase_b/a-brl"/>
</dbReference>
<keyword evidence="7" id="KW-1185">Reference proteome</keyword>
<dbReference type="CDD" id="cd10802">
    <property type="entry name" value="YdjC_TTHB029_like"/>
    <property type="match status" value="1"/>
</dbReference>
<dbReference type="EMBL" id="JACYGY010000001">
    <property type="protein sequence ID" value="MBE9462247.1"/>
    <property type="molecule type" value="Genomic_DNA"/>
</dbReference>
<dbReference type="PANTHER" id="PTHR31609:SF1">
    <property type="entry name" value="CARBOHYDRATE DEACETYLASE"/>
    <property type="match status" value="1"/>
</dbReference>
<evidence type="ECO:0000256" key="1">
    <source>
        <dbReference type="ARBA" id="ARBA00001946"/>
    </source>
</evidence>
<evidence type="ECO:0000256" key="5">
    <source>
        <dbReference type="ARBA" id="ARBA00023277"/>
    </source>
</evidence>
<dbReference type="Pfam" id="PF04794">
    <property type="entry name" value="YdjC"/>
    <property type="match status" value="1"/>
</dbReference>
<evidence type="ECO:0000256" key="2">
    <source>
        <dbReference type="ARBA" id="ARBA00022723"/>
    </source>
</evidence>
<keyword evidence="5" id="KW-0119">Carbohydrate metabolism</keyword>
<evidence type="ECO:0000313" key="7">
    <source>
        <dbReference type="Proteomes" id="UP000634134"/>
    </source>
</evidence>
<organism evidence="6 7">
    <name type="scientific">Dyadobacter subterraneus</name>
    <dbReference type="NCBI Taxonomy" id="2773304"/>
    <lineage>
        <taxon>Bacteria</taxon>
        <taxon>Pseudomonadati</taxon>
        <taxon>Bacteroidota</taxon>
        <taxon>Cytophagia</taxon>
        <taxon>Cytophagales</taxon>
        <taxon>Spirosomataceae</taxon>
        <taxon>Dyadobacter</taxon>
    </lineage>
</organism>
<dbReference type="Proteomes" id="UP000634134">
    <property type="component" value="Unassembled WGS sequence"/>
</dbReference>
<dbReference type="Gene3D" id="3.20.20.370">
    <property type="entry name" value="Glycoside hydrolase/deacetylase"/>
    <property type="match status" value="1"/>
</dbReference>
<comment type="cofactor">
    <cofactor evidence="1">
        <name>Mg(2+)</name>
        <dbReference type="ChEBI" id="CHEBI:18420"/>
    </cofactor>
</comment>
<keyword evidence="4" id="KW-0460">Magnesium</keyword>